<protein>
    <submittedName>
        <fullName evidence="1">Ricin-containing lipase tectonin-like protein</fullName>
    </submittedName>
</protein>
<organism evidence="1 2">
    <name type="scientific">Pseudozyma hubeiensis (strain SY62)</name>
    <name type="common">Yeast</name>
    <dbReference type="NCBI Taxonomy" id="1305764"/>
    <lineage>
        <taxon>Eukaryota</taxon>
        <taxon>Fungi</taxon>
        <taxon>Dikarya</taxon>
        <taxon>Basidiomycota</taxon>
        <taxon>Ustilaginomycotina</taxon>
        <taxon>Ustilaginomycetes</taxon>
        <taxon>Ustilaginales</taxon>
        <taxon>Ustilaginaceae</taxon>
        <taxon>Pseudozyma</taxon>
    </lineage>
</organism>
<proteinExistence type="predicted"/>
<dbReference type="GeneID" id="24111010"/>
<evidence type="ECO:0000313" key="1">
    <source>
        <dbReference type="EMBL" id="GAC98144.1"/>
    </source>
</evidence>
<dbReference type="EMBL" id="DF238815">
    <property type="protein sequence ID" value="GAC98144.1"/>
    <property type="molecule type" value="Genomic_DNA"/>
</dbReference>
<reference evidence="2" key="1">
    <citation type="journal article" date="2013" name="Genome Announc.">
        <title>Draft genome sequence of the basidiomycetous yeast-like fungus Pseudozyma hubeiensis SY62, which produces an abundant amount of the biosurfactant mannosylerythritol lipids.</title>
        <authorList>
            <person name="Konishi M."/>
            <person name="Hatada Y."/>
            <person name="Horiuchi J."/>
        </authorList>
    </citation>
    <scope>NUCLEOTIDE SEQUENCE [LARGE SCALE GENOMIC DNA]</scope>
    <source>
        <strain evidence="2">SY62</strain>
    </source>
</reference>
<dbReference type="AlphaFoldDB" id="R9P9W0"/>
<accession>R9P9W0</accession>
<evidence type="ECO:0000313" key="2">
    <source>
        <dbReference type="Proteomes" id="UP000014071"/>
    </source>
</evidence>
<dbReference type="RefSeq" id="XP_012191731.1">
    <property type="nucleotide sequence ID" value="XM_012336341.1"/>
</dbReference>
<name>R9P9W0_PSEHS</name>
<sequence>MARSLLRERSHRIKNRFKLRYSARLNLHIRDIHKPNTPLYISEFRANRFLSAEKLLTASTAKSTEIQSTTKSNAKAQFDAFADRERRFKLESMRRTRWLSKSTFV</sequence>
<dbReference type="HOGENOM" id="CLU_2237790_0_0_1"/>
<gene>
    <name evidence="1" type="ORF">PHSY_005733</name>
</gene>
<dbReference type="Proteomes" id="UP000014071">
    <property type="component" value="Unassembled WGS sequence"/>
</dbReference>
<keyword evidence="2" id="KW-1185">Reference proteome</keyword>